<proteinExistence type="predicted"/>
<feature type="compositionally biased region" description="Low complexity" evidence="1">
    <location>
        <begin position="12"/>
        <end position="32"/>
    </location>
</feature>
<evidence type="ECO:0000256" key="1">
    <source>
        <dbReference type="SAM" id="MobiDB-lite"/>
    </source>
</evidence>
<name>A0A830HQR6_9CHLO</name>
<protein>
    <submittedName>
        <fullName evidence="2">Uncharacterized protein</fullName>
    </submittedName>
</protein>
<feature type="region of interest" description="Disordered" evidence="1">
    <location>
        <begin position="1"/>
        <end position="43"/>
    </location>
</feature>
<dbReference type="Proteomes" id="UP000660262">
    <property type="component" value="Unassembled WGS sequence"/>
</dbReference>
<keyword evidence="3" id="KW-1185">Reference proteome</keyword>
<gene>
    <name evidence="2" type="ORF">PPROV_000821900</name>
</gene>
<reference evidence="2" key="1">
    <citation type="submission" date="2020-10" db="EMBL/GenBank/DDBJ databases">
        <title>Unveiling of a novel bifunctional photoreceptor, Dualchrome1, isolated from a cosmopolitan green alga.</title>
        <authorList>
            <person name="Suzuki S."/>
            <person name="Kawachi M."/>
        </authorList>
    </citation>
    <scope>NUCLEOTIDE SEQUENCE</scope>
    <source>
        <strain evidence="2">NIES 2893</strain>
    </source>
</reference>
<accession>A0A830HQR6</accession>
<dbReference type="EMBL" id="BNJQ01000025">
    <property type="protein sequence ID" value="GHP09484.1"/>
    <property type="molecule type" value="Genomic_DNA"/>
</dbReference>
<evidence type="ECO:0000313" key="2">
    <source>
        <dbReference type="EMBL" id="GHP09484.1"/>
    </source>
</evidence>
<sequence length="1837" mass="189769">MPPRAKKKNNNAAASPPATATSTAAQSAAHPAPSQPPSCFVPSDAAASLFPSEQWDFFLLQTCASLQSTPPSAPPPPPPRALSPQEVHAMLSFVLADESPANDDADASRRRDQAYALLIRATTSAPSEKLSLTHFACMCVEKIKPAYALSHTHVKAEVLRGLAANCGNASVLCAALVEHALQGDTTTAPPREVGVAWCRDLLGPRVWADSACTCGIAKACVAALDLEHLVDDAEFLALGISPWPSLATPSATPSPWRFNDDDASAIRAAFADRARELAASTTSSSGDLGVWTARPKLFARILLIALCVPEGRLLASTHVEALLSVPQNTRFAGALLARLAAAIARGGGTNDARHADEIDSRAASNVLGIRARSTIAAAHVKAVYSMCGGDDSTSLRPAIAALCLRSLASSECQRHAPHAMRCLTAVLGALPDAEGTSERPSQRALALAAAMHELASRPEVNAHAAVRGMLRRVLKACRVGVVAAAPQASAPSATAPASTPSLSAADVALALLTPWAPLAELPTTRRFAWYHAVADLACVCMLTAVNGEATTNAREVSDARGAFSAAATAWCLHADVLPHLVACGDPCAASDAARRALRRLLLLEPASVYSMAFVDTSSRPSNASQPGAAGSAPTVANDKAQLANDRAHQVDPNFHDAIAPGAGAATPASETGSDREADVNAARLCRQPEFGGGFRPELFTQIVVAGHKKVGLRAVHAIGVLEGLAASLPRTGMFDANIASELGRTSAKAVLLLGDAIDSAPPSDSDAPPLLSGYWRSRLLACVVACSCDISSSEFAVEVSCDTGCADLLARIALGAFAPAEALRAIGIDVTDGADADAAAKAVALLDANFLLGAGLRHQLAGSAHVNVQHPLVRALSAMGDSNVQGAWDSVLLPLLRAESTANVGSVLGGTLPCGYGSVDVDETTPASARSGEPLLIVQALPITWLAHTVCARNASTARVRLVARMESDLTWHKAAARACWEVLNSSTKRDGSDVLEEALSSLSMQLGAADEMERGAASEALNMLASMAPSATIPMDDVHALEPSREVEWCTSLLASFTASSADSPRDCLIAGCSANLALCTSLAESLPPLLLLAAPFAKGEDAKLRGKSLRDACSKAAVEFVRVRPLLLRALLIDGARPKCADDNDKSDCASMDSAEGIVAAVEYALSSSKDAVGGSKKGVKRKASSTVAEGDATASAATQLLDTLAEAARSPLCDGSRLSAWHTRLQRAGGVPNESSVCLAVADAQMQPAEDVGLSGSRLTAAHERAGALRRAREEIFAKMIAPVSQAHSSSLASVHRNGLHVLGSDMAQPISSGNVRALSVALGVKEEELSNALLSAEDGERLSAEHATLLATLSSSAVAVARLQVSDAAQAQSAFAPFSVTDMAHSRTRASFALKHMALQALIREAGSSFPEDSVAFALLSITSSDVHKSLAEGKGEQEEAGMWRYLAAMGAHALRVLRAQLQPESMRAAWSLGTPWDDQDGGPVPCATSAATGVPLATPASAEAAARCSIAVFAEAAMTLIACRTRVDDGAFSPARAARKRIACAVSDLLLASRAGIVHDAPTSAAAALREEVEAVMNGRRGLSSPYVLAAGAAGCDLLSALAAAGHSKVRKVAQSTRDAWESWREGVVSVSPVSVPSSFACFDGAMGRKLREVARAAFLPPIQGVGTASAEVGIAVAHLPSPTAVAHAVETFRKHAGEAGSHLGFVAALLSDSVSLASLGGAFADAACASSIAALSCALACCSSRPMRATRDMEAGVRDVVAAALRALSALPAEARGTENGKALLSELRRVRDECSQVGLRSAWNDARSASSDAMITIDVEEDEGQDEDEI</sequence>
<comment type="caution">
    <text evidence="2">The sequence shown here is derived from an EMBL/GenBank/DDBJ whole genome shotgun (WGS) entry which is preliminary data.</text>
</comment>
<organism evidence="2 3">
    <name type="scientific">Pycnococcus provasolii</name>
    <dbReference type="NCBI Taxonomy" id="41880"/>
    <lineage>
        <taxon>Eukaryota</taxon>
        <taxon>Viridiplantae</taxon>
        <taxon>Chlorophyta</taxon>
        <taxon>Pseudoscourfieldiophyceae</taxon>
        <taxon>Pseudoscourfieldiales</taxon>
        <taxon>Pycnococcaceae</taxon>
        <taxon>Pycnococcus</taxon>
    </lineage>
</organism>
<evidence type="ECO:0000313" key="3">
    <source>
        <dbReference type="Proteomes" id="UP000660262"/>
    </source>
</evidence>